<accession>A0A3N4JDY8</accession>
<evidence type="ECO:0000256" key="1">
    <source>
        <dbReference type="SAM" id="MobiDB-lite"/>
    </source>
</evidence>
<protein>
    <submittedName>
        <fullName evidence="2">Uncharacterized protein</fullName>
    </submittedName>
</protein>
<evidence type="ECO:0000313" key="2">
    <source>
        <dbReference type="EMBL" id="RPA94660.1"/>
    </source>
</evidence>
<keyword evidence="3" id="KW-1185">Reference proteome</keyword>
<organism evidence="2 3">
    <name type="scientific">Choiromyces venosus 120613-1</name>
    <dbReference type="NCBI Taxonomy" id="1336337"/>
    <lineage>
        <taxon>Eukaryota</taxon>
        <taxon>Fungi</taxon>
        <taxon>Dikarya</taxon>
        <taxon>Ascomycota</taxon>
        <taxon>Pezizomycotina</taxon>
        <taxon>Pezizomycetes</taxon>
        <taxon>Pezizales</taxon>
        <taxon>Tuberaceae</taxon>
        <taxon>Choiromyces</taxon>
    </lineage>
</organism>
<dbReference type="Proteomes" id="UP000276215">
    <property type="component" value="Unassembled WGS sequence"/>
</dbReference>
<sequence length="148" mass="17308">MVEGENKMRDYKKWKLKISKMAEVLEVEEGEAMMYSMDVMLRNVLKAVGERNGKEEEKVEEKGMGEEKERKKEEKLVEKKVELEKKVTVEGGRSYKEVMVGGGLGMKSEEVERLEEKKERERTAERVACLEREKRLENMVEVVMDSQD</sequence>
<name>A0A3N4JDY8_9PEZI</name>
<dbReference type="AlphaFoldDB" id="A0A3N4JDY8"/>
<gene>
    <name evidence="2" type="ORF">L873DRAFT_1400209</name>
</gene>
<evidence type="ECO:0000313" key="3">
    <source>
        <dbReference type="Proteomes" id="UP000276215"/>
    </source>
</evidence>
<reference evidence="2 3" key="1">
    <citation type="journal article" date="2018" name="Nat. Ecol. Evol.">
        <title>Pezizomycetes genomes reveal the molecular basis of ectomycorrhizal truffle lifestyle.</title>
        <authorList>
            <person name="Murat C."/>
            <person name="Payen T."/>
            <person name="Noel B."/>
            <person name="Kuo A."/>
            <person name="Morin E."/>
            <person name="Chen J."/>
            <person name="Kohler A."/>
            <person name="Krizsan K."/>
            <person name="Balestrini R."/>
            <person name="Da Silva C."/>
            <person name="Montanini B."/>
            <person name="Hainaut M."/>
            <person name="Levati E."/>
            <person name="Barry K.W."/>
            <person name="Belfiori B."/>
            <person name="Cichocki N."/>
            <person name="Clum A."/>
            <person name="Dockter R.B."/>
            <person name="Fauchery L."/>
            <person name="Guy J."/>
            <person name="Iotti M."/>
            <person name="Le Tacon F."/>
            <person name="Lindquist E.A."/>
            <person name="Lipzen A."/>
            <person name="Malagnac F."/>
            <person name="Mello A."/>
            <person name="Molinier V."/>
            <person name="Miyauchi S."/>
            <person name="Poulain J."/>
            <person name="Riccioni C."/>
            <person name="Rubini A."/>
            <person name="Sitrit Y."/>
            <person name="Splivallo R."/>
            <person name="Traeger S."/>
            <person name="Wang M."/>
            <person name="Zifcakova L."/>
            <person name="Wipf D."/>
            <person name="Zambonelli A."/>
            <person name="Paolocci F."/>
            <person name="Nowrousian M."/>
            <person name="Ottonello S."/>
            <person name="Baldrian P."/>
            <person name="Spatafora J.W."/>
            <person name="Henrissat B."/>
            <person name="Nagy L.G."/>
            <person name="Aury J.M."/>
            <person name="Wincker P."/>
            <person name="Grigoriev I.V."/>
            <person name="Bonfante P."/>
            <person name="Martin F.M."/>
        </authorList>
    </citation>
    <scope>NUCLEOTIDE SEQUENCE [LARGE SCALE GENOMIC DNA]</scope>
    <source>
        <strain evidence="2 3">120613-1</strain>
    </source>
</reference>
<dbReference type="EMBL" id="ML120434">
    <property type="protein sequence ID" value="RPA94660.1"/>
    <property type="molecule type" value="Genomic_DNA"/>
</dbReference>
<dbReference type="STRING" id="1336337.A0A3N4JDY8"/>
<proteinExistence type="predicted"/>
<feature type="region of interest" description="Disordered" evidence="1">
    <location>
        <begin position="51"/>
        <end position="72"/>
    </location>
</feature>